<dbReference type="GO" id="GO:0030267">
    <property type="term" value="F:glyoxylate reductase (NADPH) activity"/>
    <property type="evidence" value="ECO:0007669"/>
    <property type="project" value="TreeGrafter"/>
</dbReference>
<dbReference type="SUPFAM" id="SSF52283">
    <property type="entry name" value="Formate/glycerate dehydrogenase catalytic domain-like"/>
    <property type="match status" value="1"/>
</dbReference>
<dbReference type="InterPro" id="IPR029753">
    <property type="entry name" value="D-isomer_DH_CS"/>
</dbReference>
<evidence type="ECO:0000313" key="6">
    <source>
        <dbReference type="EMBL" id="SBW12848.1"/>
    </source>
</evidence>
<dbReference type="InterPro" id="IPR029752">
    <property type="entry name" value="D-isomer_DH_CS1"/>
</dbReference>
<feature type="domain" description="D-isomer specific 2-hydroxyacid dehydrogenase catalytic" evidence="4">
    <location>
        <begin position="25"/>
        <end position="304"/>
    </location>
</feature>
<dbReference type="PROSITE" id="PS00670">
    <property type="entry name" value="D_2_HYDROXYACID_DH_2"/>
    <property type="match status" value="1"/>
</dbReference>
<dbReference type="InterPro" id="IPR050223">
    <property type="entry name" value="D-isomer_2-hydroxyacid_DH"/>
</dbReference>
<dbReference type="PROSITE" id="PS00065">
    <property type="entry name" value="D_2_HYDROXYACID_DH_1"/>
    <property type="match status" value="1"/>
</dbReference>
<dbReference type="PANTHER" id="PTHR10996:SF283">
    <property type="entry name" value="GLYOXYLATE_HYDROXYPYRUVATE REDUCTASE B"/>
    <property type="match status" value="1"/>
</dbReference>
<dbReference type="GO" id="GO:0005829">
    <property type="term" value="C:cytosol"/>
    <property type="evidence" value="ECO:0007669"/>
    <property type="project" value="TreeGrafter"/>
</dbReference>
<protein>
    <submittedName>
        <fullName evidence="6">Phosphoglycerate dehydrogenase and related dehydrogenase</fullName>
    </submittedName>
</protein>
<dbReference type="EMBL" id="FLUO01000003">
    <property type="protein sequence ID" value="SBW12848.1"/>
    <property type="molecule type" value="Genomic_DNA"/>
</dbReference>
<dbReference type="GO" id="GO:0016618">
    <property type="term" value="F:hydroxypyruvate reductase [NAD(P)H] activity"/>
    <property type="evidence" value="ECO:0007669"/>
    <property type="project" value="TreeGrafter"/>
</dbReference>
<dbReference type="SUPFAM" id="SSF51735">
    <property type="entry name" value="NAD(P)-binding Rossmann-fold domains"/>
    <property type="match status" value="1"/>
</dbReference>
<accession>A0A212KMG8</accession>
<reference evidence="6" key="1">
    <citation type="submission" date="2016-04" db="EMBL/GenBank/DDBJ databases">
        <authorList>
            <person name="Evans L.H."/>
            <person name="Alamgir A."/>
            <person name="Owens N."/>
            <person name="Weber N.D."/>
            <person name="Virtaneva K."/>
            <person name="Barbian K."/>
            <person name="Babar A."/>
            <person name="Rosenke K."/>
        </authorList>
    </citation>
    <scope>NUCLEOTIDE SEQUENCE</scope>
    <source>
        <strain evidence="6">86</strain>
    </source>
</reference>
<dbReference type="AlphaFoldDB" id="A0A212KMG8"/>
<keyword evidence="2 3" id="KW-0560">Oxidoreductase</keyword>
<dbReference type="PANTHER" id="PTHR10996">
    <property type="entry name" value="2-HYDROXYACID DEHYDROGENASE-RELATED"/>
    <property type="match status" value="1"/>
</dbReference>
<dbReference type="InterPro" id="IPR006140">
    <property type="entry name" value="D-isomer_DH_NAD-bd"/>
</dbReference>
<sequence length="316" mass="34420">MSRIAVCAPHFTRVPQLRDELLAVYPDADFNDGLRDLAGDDLIAFLRGHDRAVAGTELFTDAVFEAVPELRLVAKIGVGLDSLDLDAMIRRGVLLGWTPGVNKRSVAELTLAYILTALRKAQVVNHEMRGGVWRRQIGHTLTGKTVGIVGCGQIGQEVVELLAPFRCRLLVHDVRAYPEFYAAHDIAAVALDALLAEADVVTLHLPLNASSRNLIGARELGLMKPEAVLVNLARGGIVDEAALKEVLLRQAIAGAAFDVFALEPWPDRELLALPNLWASTHIGASTHEAILDMGRAVIRNLADARIPDPSWIPDWR</sequence>
<evidence type="ECO:0000256" key="1">
    <source>
        <dbReference type="ARBA" id="ARBA00005854"/>
    </source>
</evidence>
<dbReference type="InterPro" id="IPR006139">
    <property type="entry name" value="D-isomer_2_OHA_DH_cat_dom"/>
</dbReference>
<proteinExistence type="inferred from homology"/>
<dbReference type="Gene3D" id="3.40.50.720">
    <property type="entry name" value="NAD(P)-binding Rossmann-like Domain"/>
    <property type="match status" value="2"/>
</dbReference>
<evidence type="ECO:0000256" key="3">
    <source>
        <dbReference type="RuleBase" id="RU003719"/>
    </source>
</evidence>
<feature type="domain" description="D-isomer specific 2-hydroxyacid dehydrogenase NAD-binding" evidence="5">
    <location>
        <begin position="111"/>
        <end position="283"/>
    </location>
</feature>
<organism evidence="6">
    <name type="scientific">uncultured Alphaproteobacteria bacterium</name>
    <dbReference type="NCBI Taxonomy" id="91750"/>
    <lineage>
        <taxon>Bacteria</taxon>
        <taxon>Pseudomonadati</taxon>
        <taxon>Pseudomonadota</taxon>
        <taxon>Alphaproteobacteria</taxon>
        <taxon>environmental samples</taxon>
    </lineage>
</organism>
<gene>
    <name evidence="6" type="ORF">KL86APRO_30339</name>
</gene>
<dbReference type="GO" id="GO:0051287">
    <property type="term" value="F:NAD binding"/>
    <property type="evidence" value="ECO:0007669"/>
    <property type="project" value="InterPro"/>
</dbReference>
<evidence type="ECO:0000259" key="5">
    <source>
        <dbReference type="Pfam" id="PF02826"/>
    </source>
</evidence>
<dbReference type="Pfam" id="PF02826">
    <property type="entry name" value="2-Hacid_dh_C"/>
    <property type="match status" value="1"/>
</dbReference>
<evidence type="ECO:0000259" key="4">
    <source>
        <dbReference type="Pfam" id="PF00389"/>
    </source>
</evidence>
<evidence type="ECO:0000256" key="2">
    <source>
        <dbReference type="ARBA" id="ARBA00023002"/>
    </source>
</evidence>
<dbReference type="InterPro" id="IPR036291">
    <property type="entry name" value="NAD(P)-bd_dom_sf"/>
</dbReference>
<comment type="similarity">
    <text evidence="1 3">Belongs to the D-isomer specific 2-hydroxyacid dehydrogenase family.</text>
</comment>
<name>A0A212KMG8_9PROT</name>
<dbReference type="Pfam" id="PF00389">
    <property type="entry name" value="2-Hacid_dh"/>
    <property type="match status" value="1"/>
</dbReference>